<dbReference type="GO" id="GO:0004557">
    <property type="term" value="F:alpha-galactosidase activity"/>
    <property type="evidence" value="ECO:0007669"/>
    <property type="project" value="UniProtKB-EC"/>
</dbReference>
<organism evidence="3 4">
    <name type="scientific">Oligosphaera ethanolica</name>
    <dbReference type="NCBI Taxonomy" id="760260"/>
    <lineage>
        <taxon>Bacteria</taxon>
        <taxon>Pseudomonadati</taxon>
        <taxon>Lentisphaerota</taxon>
        <taxon>Oligosphaeria</taxon>
        <taxon>Oligosphaerales</taxon>
        <taxon>Oligosphaeraceae</taxon>
        <taxon>Oligosphaera</taxon>
    </lineage>
</organism>
<name>A0AAE4AM41_9BACT</name>
<dbReference type="InterPro" id="IPR050985">
    <property type="entry name" value="Alpha-glycosidase_related"/>
</dbReference>
<dbReference type="EC" id="3.2.1.22" evidence="3"/>
<dbReference type="RefSeq" id="WP_307260293.1">
    <property type="nucleotide sequence ID" value="NZ_JAUSVL010000001.1"/>
</dbReference>
<evidence type="ECO:0000256" key="1">
    <source>
        <dbReference type="ARBA" id="ARBA00022801"/>
    </source>
</evidence>
<dbReference type="CDD" id="cd14791">
    <property type="entry name" value="GH36"/>
    <property type="match status" value="1"/>
</dbReference>
<dbReference type="InterPro" id="IPR013785">
    <property type="entry name" value="Aldolase_TIM"/>
</dbReference>
<dbReference type="Proteomes" id="UP001238163">
    <property type="component" value="Unassembled WGS sequence"/>
</dbReference>
<dbReference type="Gene3D" id="3.20.20.70">
    <property type="entry name" value="Aldolase class I"/>
    <property type="match status" value="1"/>
</dbReference>
<keyword evidence="2 3" id="KW-0326">Glycosidase</keyword>
<dbReference type="GO" id="GO:0016052">
    <property type="term" value="P:carbohydrate catabolic process"/>
    <property type="evidence" value="ECO:0007669"/>
    <property type="project" value="InterPro"/>
</dbReference>
<dbReference type="InterPro" id="IPR017853">
    <property type="entry name" value="GH"/>
</dbReference>
<dbReference type="EMBL" id="JAUSVL010000001">
    <property type="protein sequence ID" value="MDQ0288954.1"/>
    <property type="molecule type" value="Genomic_DNA"/>
</dbReference>
<sequence length="618" mass="69248">MTQRIESEWRRLVDGLVCEINIDDSWYGVDDARARGFALTAALAGDARVLTVINQSGRDVRLGGFRWRASGPGGGVLPVPAERLRVYIEGWTMASPCGVRKYGDSDFRYNPEYLKFAMCAPEEYSGASNHFHAEHAMAFSDCVSGETLLAGFISSARQFGRFSCVLDAQGVAEFCAVSDCSGALLGAGETVVSEELAFFAAPSLYAAQCRFAECWGARMHARKRFAPPLGWCSWYYYFAKVREEDILENVRWFADHREEFPIEYIQLDDGYQRALGDWLVCNEKFPHGLRWLAAAIKRAGFKPALWLAPFQVEDNSELLREHPDWMIQNAQNAPCFPASWREGHKVAILDGSNPAVQDCFRSLFKTLREWGFDYVKLDFMVQGTVCGEGHFWDPRATRAAAFRKGLEAIREGFGEDGFILGCTAPFGQMVGLVDGERVSTDITPYWAPDRECFDEAPTVPNVCRNIIHHAYMNHRLWINDPDTHIARTDNNKLSSDEVELWTDAVRLGGGMLLFSDRFATLVPERAAFSKSLIADQDQYESRPVDALARPFPALWLGRHRGTGALLLGVFNLSDGVERVDLPAIPGKTTLRERKNGREVPLAGAINVLPHCVRLFDVR</sequence>
<dbReference type="Pfam" id="PF02065">
    <property type="entry name" value="Melibiase"/>
    <property type="match status" value="1"/>
</dbReference>
<reference evidence="3" key="1">
    <citation type="submission" date="2023-07" db="EMBL/GenBank/DDBJ databases">
        <title>Genomic Encyclopedia of Type Strains, Phase IV (KMG-IV): sequencing the most valuable type-strain genomes for metagenomic binning, comparative biology and taxonomic classification.</title>
        <authorList>
            <person name="Goeker M."/>
        </authorList>
    </citation>
    <scope>NUCLEOTIDE SEQUENCE</scope>
    <source>
        <strain evidence="3">DSM 24202</strain>
    </source>
</reference>
<comment type="caution">
    <text evidence="3">The sequence shown here is derived from an EMBL/GenBank/DDBJ whole genome shotgun (WGS) entry which is preliminary data.</text>
</comment>
<evidence type="ECO:0000313" key="4">
    <source>
        <dbReference type="Proteomes" id="UP001238163"/>
    </source>
</evidence>
<keyword evidence="4" id="KW-1185">Reference proteome</keyword>
<evidence type="ECO:0000313" key="3">
    <source>
        <dbReference type="EMBL" id="MDQ0288954.1"/>
    </source>
</evidence>
<proteinExistence type="predicted"/>
<dbReference type="InterPro" id="IPR002252">
    <property type="entry name" value="Glyco_hydro_36"/>
</dbReference>
<keyword evidence="1 3" id="KW-0378">Hydrolase</keyword>
<dbReference type="PANTHER" id="PTHR43053">
    <property type="entry name" value="GLYCOSIDASE FAMILY 31"/>
    <property type="match status" value="1"/>
</dbReference>
<gene>
    <name evidence="3" type="ORF">J3R75_001061</name>
</gene>
<evidence type="ECO:0000256" key="2">
    <source>
        <dbReference type="ARBA" id="ARBA00023295"/>
    </source>
</evidence>
<dbReference type="PANTHER" id="PTHR43053:SF3">
    <property type="entry name" value="ALPHA-GALACTOSIDASE C-RELATED"/>
    <property type="match status" value="1"/>
</dbReference>
<dbReference type="AlphaFoldDB" id="A0AAE4AM41"/>
<dbReference type="SUPFAM" id="SSF51445">
    <property type="entry name" value="(Trans)glycosidases"/>
    <property type="match status" value="1"/>
</dbReference>
<protein>
    <submittedName>
        <fullName evidence="3">Alpha-galactosidase</fullName>
        <ecNumber evidence="3">3.2.1.22</ecNumber>
    </submittedName>
</protein>
<accession>A0AAE4AM41</accession>